<dbReference type="Proteomes" id="UP001223720">
    <property type="component" value="Chromosome"/>
</dbReference>
<feature type="chain" id="PRO_5043567706" evidence="1">
    <location>
        <begin position="19"/>
        <end position="366"/>
    </location>
</feature>
<protein>
    <submittedName>
        <fullName evidence="2">Uncharacterized protein</fullName>
    </submittedName>
</protein>
<evidence type="ECO:0000313" key="3">
    <source>
        <dbReference type="Proteomes" id="UP001223720"/>
    </source>
</evidence>
<feature type="signal peptide" evidence="1">
    <location>
        <begin position="1"/>
        <end position="18"/>
    </location>
</feature>
<organism evidence="2 3">
    <name type="scientific">Methylorubrum extorquens</name>
    <name type="common">Methylobacterium dichloromethanicum</name>
    <name type="synonym">Methylobacterium extorquens</name>
    <dbReference type="NCBI Taxonomy" id="408"/>
    <lineage>
        <taxon>Bacteria</taxon>
        <taxon>Pseudomonadati</taxon>
        <taxon>Pseudomonadota</taxon>
        <taxon>Alphaproteobacteria</taxon>
        <taxon>Hyphomicrobiales</taxon>
        <taxon>Methylobacteriaceae</taxon>
        <taxon>Methylorubrum</taxon>
    </lineage>
</organism>
<name>A0AAX3WBE2_METEX</name>
<keyword evidence="1" id="KW-0732">Signal</keyword>
<proteinExistence type="predicted"/>
<reference evidence="2" key="1">
    <citation type="journal article" date="2022" name="Biotechnol. Bioprocess Eng.">
        <title>Pan-genome Analysis Reveals Comparative Genomic Features of Central Metabolic Pathways in Methylorubrum extorquens.</title>
        <authorList>
            <person name="Lee G.M."/>
            <person name="Scott-Nevros Z.K."/>
            <person name="Lee S.-M."/>
            <person name="Kim D."/>
        </authorList>
    </citation>
    <scope>NUCLEOTIDE SEQUENCE</scope>
    <source>
        <strain evidence="2">ATCC 55366</strain>
    </source>
</reference>
<evidence type="ECO:0000313" key="2">
    <source>
        <dbReference type="EMBL" id="WHQ68767.1"/>
    </source>
</evidence>
<sequence length="366" mass="40670">MTALTRRSLLIGATSALAAKPLLSIAAPSDSLRASMFRRALICEVPFLPPAVQDNITERVYPQGLALDATERELFIFYSYLKKNPEFGTLCCVYDTESLRLKSWFRTPELCRESFVFRRVGQSRRVYTVGLDSPLFYDVTRLPPAGASLDPEQIFRPEQRSYAQLAWTGKEFVYMSGERDEQRRKGKQRFIRADAVFRQTGTVDFPLGVVGSYDKAQVLHYPKAQGVAYTKGMFLFSCGKNYARSGRGREEDPLLPSTQQGLIACDPDGRRLADALVSPDFALAQFGKMAGRSLQMIENESITASGGGAVALWQTCHPSQWATDGRKSGLLVTEEMSGARAAVDFSEGAVSLNEVMRRDLNRSLPD</sequence>
<dbReference type="RefSeq" id="WP_283535285.1">
    <property type="nucleotide sequence ID" value="NZ_CP073633.1"/>
</dbReference>
<gene>
    <name evidence="2" type="ORF">KEC54_20755</name>
</gene>
<dbReference type="InterPro" id="IPR006311">
    <property type="entry name" value="TAT_signal"/>
</dbReference>
<dbReference type="AlphaFoldDB" id="A0AAX3WBE2"/>
<dbReference type="EMBL" id="CP073633">
    <property type="protein sequence ID" value="WHQ68767.1"/>
    <property type="molecule type" value="Genomic_DNA"/>
</dbReference>
<dbReference type="PROSITE" id="PS51318">
    <property type="entry name" value="TAT"/>
    <property type="match status" value="1"/>
</dbReference>
<evidence type="ECO:0000256" key="1">
    <source>
        <dbReference type="SAM" id="SignalP"/>
    </source>
</evidence>
<accession>A0AAX3WBE2</accession>